<dbReference type="InterPro" id="IPR002165">
    <property type="entry name" value="Plexin_repeat"/>
</dbReference>
<comment type="subcellular location">
    <subcellularLocation>
        <location evidence="1">Membrane</location>
    </subcellularLocation>
</comment>
<evidence type="ECO:0000256" key="1">
    <source>
        <dbReference type="ARBA" id="ARBA00004370"/>
    </source>
</evidence>
<accession>A0A6A5SBT5</accession>
<dbReference type="Pfam" id="PF01437">
    <property type="entry name" value="PSI"/>
    <property type="match status" value="1"/>
</dbReference>
<keyword evidence="6" id="KW-1185">Reference proteome</keyword>
<evidence type="ECO:0008006" key="7">
    <source>
        <dbReference type="Google" id="ProtNLM"/>
    </source>
</evidence>
<dbReference type="EMBL" id="ML976158">
    <property type="protein sequence ID" value="KAF1937014.1"/>
    <property type="molecule type" value="Genomic_DNA"/>
</dbReference>
<keyword evidence="3" id="KW-0325">Glycoprotein</keyword>
<keyword evidence="4" id="KW-0812">Transmembrane</keyword>
<dbReference type="AlphaFoldDB" id="A0A6A5SBT5"/>
<name>A0A6A5SBT5_9PLEO</name>
<reference evidence="5" key="1">
    <citation type="journal article" date="2020" name="Stud. Mycol.">
        <title>101 Dothideomycetes genomes: a test case for predicting lifestyles and emergence of pathogens.</title>
        <authorList>
            <person name="Haridas S."/>
            <person name="Albert R."/>
            <person name="Binder M."/>
            <person name="Bloem J."/>
            <person name="Labutti K."/>
            <person name="Salamov A."/>
            <person name="Andreopoulos B."/>
            <person name="Baker S."/>
            <person name="Barry K."/>
            <person name="Bills G."/>
            <person name="Bluhm B."/>
            <person name="Cannon C."/>
            <person name="Castanera R."/>
            <person name="Culley D."/>
            <person name="Daum C."/>
            <person name="Ezra D."/>
            <person name="Gonzalez J."/>
            <person name="Henrissat B."/>
            <person name="Kuo A."/>
            <person name="Liang C."/>
            <person name="Lipzen A."/>
            <person name="Lutzoni F."/>
            <person name="Magnuson J."/>
            <person name="Mondo S."/>
            <person name="Nolan M."/>
            <person name="Ohm R."/>
            <person name="Pangilinan J."/>
            <person name="Park H.-J."/>
            <person name="Ramirez L."/>
            <person name="Alfaro M."/>
            <person name="Sun H."/>
            <person name="Tritt A."/>
            <person name="Yoshinaga Y."/>
            <person name="Zwiers L.-H."/>
            <person name="Turgeon B."/>
            <person name="Goodwin S."/>
            <person name="Spatafora J."/>
            <person name="Crous P."/>
            <person name="Grigoriev I."/>
        </authorList>
    </citation>
    <scope>NUCLEOTIDE SEQUENCE</scope>
    <source>
        <strain evidence="5">CBS 161.51</strain>
    </source>
</reference>
<keyword evidence="2 4" id="KW-0472">Membrane</keyword>
<evidence type="ECO:0000256" key="2">
    <source>
        <dbReference type="ARBA" id="ARBA00023136"/>
    </source>
</evidence>
<dbReference type="OrthoDB" id="5427091at2759"/>
<gene>
    <name evidence="5" type="ORF">EJ02DRAFT_447718</name>
</gene>
<evidence type="ECO:0000313" key="6">
    <source>
        <dbReference type="Proteomes" id="UP000800038"/>
    </source>
</evidence>
<protein>
    <recommendedName>
        <fullName evidence="7">PSI domain-containing protein</fullName>
    </recommendedName>
</protein>
<sequence>MPSNCPVVSSKRDGADASISVNVTELFQQRYLDSPKEDRERLKKCWGYSDCGDCHRSEGHCGWCAISSTCLPLPTDPMSRTFPLLSPVRYKSICALGSERFELRTSGLGCQVSTITFLTSLVTIICTLFGVLVLYGLAKCLKWIRLNVRARKGGFFVREDGSSGVWVRKGERWGVWSRRVKGVMREGDAGEVDDEEVNEDTDKRGLFWWKSRGRRESAERRPLLGR</sequence>
<dbReference type="GO" id="GO:0016020">
    <property type="term" value="C:membrane"/>
    <property type="evidence" value="ECO:0007669"/>
    <property type="project" value="UniProtKB-SubCell"/>
</dbReference>
<proteinExistence type="predicted"/>
<evidence type="ECO:0000313" key="5">
    <source>
        <dbReference type="EMBL" id="KAF1937014.1"/>
    </source>
</evidence>
<dbReference type="Proteomes" id="UP000800038">
    <property type="component" value="Unassembled WGS sequence"/>
</dbReference>
<evidence type="ECO:0000256" key="3">
    <source>
        <dbReference type="ARBA" id="ARBA00023180"/>
    </source>
</evidence>
<feature type="transmembrane region" description="Helical" evidence="4">
    <location>
        <begin position="115"/>
        <end position="137"/>
    </location>
</feature>
<organism evidence="5 6">
    <name type="scientific">Clathrospora elynae</name>
    <dbReference type="NCBI Taxonomy" id="706981"/>
    <lineage>
        <taxon>Eukaryota</taxon>
        <taxon>Fungi</taxon>
        <taxon>Dikarya</taxon>
        <taxon>Ascomycota</taxon>
        <taxon>Pezizomycotina</taxon>
        <taxon>Dothideomycetes</taxon>
        <taxon>Pleosporomycetidae</taxon>
        <taxon>Pleosporales</taxon>
        <taxon>Diademaceae</taxon>
        <taxon>Clathrospora</taxon>
    </lineage>
</organism>
<keyword evidence="4" id="KW-1133">Transmembrane helix</keyword>
<evidence type="ECO:0000256" key="4">
    <source>
        <dbReference type="SAM" id="Phobius"/>
    </source>
</evidence>